<keyword evidence="1" id="KW-0472">Membrane</keyword>
<dbReference type="Pfam" id="PF10688">
    <property type="entry name" value="Imp-YgjV"/>
    <property type="match status" value="1"/>
</dbReference>
<sequence>MLTPDMLGYLASLFVGISLLMSDIKKLRYINFVGCIGFVVYGLAIGAWPVVFMNGFCALINVYHIVRIYKSSQKIAV</sequence>
<keyword evidence="3" id="KW-1185">Reference proteome</keyword>
<gene>
    <name evidence="2" type="ORF">ACED38_06620</name>
</gene>
<keyword evidence="1" id="KW-0812">Transmembrane</keyword>
<comment type="caution">
    <text evidence="2">The sequence shown here is derived from an EMBL/GenBank/DDBJ whole genome shotgun (WGS) entry which is preliminary data.</text>
</comment>
<feature type="transmembrane region" description="Helical" evidence="1">
    <location>
        <begin position="29"/>
        <end position="45"/>
    </location>
</feature>
<feature type="transmembrane region" description="Helical" evidence="1">
    <location>
        <begin position="6"/>
        <end position="22"/>
    </location>
</feature>
<evidence type="ECO:0000313" key="2">
    <source>
        <dbReference type="EMBL" id="MEZ8194561.1"/>
    </source>
</evidence>
<evidence type="ECO:0000256" key="1">
    <source>
        <dbReference type="SAM" id="Phobius"/>
    </source>
</evidence>
<dbReference type="InterPro" id="IPR019629">
    <property type="entry name" value="Uncharacterised_HI1736/YgjV"/>
</dbReference>
<name>A0ABV4M4U9_9VIBR</name>
<reference evidence="2 3" key="1">
    <citation type="submission" date="2024-06" db="EMBL/GenBank/DDBJ databases">
        <authorList>
            <person name="Steensen K."/>
            <person name="Seneca J."/>
            <person name="Bartlau N."/>
            <person name="Yu A.X."/>
            <person name="Polz M.F."/>
        </authorList>
    </citation>
    <scope>NUCLEOTIDE SEQUENCE [LARGE SCALE GENOMIC DNA]</scope>
    <source>
        <strain evidence="2 3">FF146</strain>
    </source>
</reference>
<dbReference type="RefSeq" id="WP_136994844.1">
    <property type="nucleotide sequence ID" value="NZ_JBGOOT010000003.1"/>
</dbReference>
<keyword evidence="1" id="KW-1133">Transmembrane helix</keyword>
<dbReference type="EMBL" id="JBGOOT010000003">
    <property type="protein sequence ID" value="MEZ8194561.1"/>
    <property type="molecule type" value="Genomic_DNA"/>
</dbReference>
<proteinExistence type="predicted"/>
<accession>A0ABV4M4U9</accession>
<evidence type="ECO:0000313" key="3">
    <source>
        <dbReference type="Proteomes" id="UP001569153"/>
    </source>
</evidence>
<dbReference type="Proteomes" id="UP001569153">
    <property type="component" value="Unassembled WGS sequence"/>
</dbReference>
<organism evidence="2 3">
    <name type="scientific">Vibrio cortegadensis</name>
    <dbReference type="NCBI Taxonomy" id="1328770"/>
    <lineage>
        <taxon>Bacteria</taxon>
        <taxon>Pseudomonadati</taxon>
        <taxon>Pseudomonadota</taxon>
        <taxon>Gammaproteobacteria</taxon>
        <taxon>Vibrionales</taxon>
        <taxon>Vibrionaceae</taxon>
        <taxon>Vibrio</taxon>
    </lineage>
</organism>
<protein>
    <submittedName>
        <fullName evidence="2">YgjV family protein</fullName>
    </submittedName>
</protein>